<feature type="compositionally biased region" description="Basic and acidic residues" evidence="1">
    <location>
        <begin position="72"/>
        <end position="81"/>
    </location>
</feature>
<dbReference type="EMBL" id="BLLK01000058">
    <property type="protein sequence ID" value="GFH57809.1"/>
    <property type="molecule type" value="Genomic_DNA"/>
</dbReference>
<feature type="transmembrane region" description="Helical" evidence="2">
    <location>
        <begin position="16"/>
        <end position="43"/>
    </location>
</feature>
<keyword evidence="4" id="KW-1185">Reference proteome</keyword>
<reference evidence="3 4" key="1">
    <citation type="journal article" date="2021" name="Sci. Rep.">
        <title>The genome of the diatom Chaetoceros tenuissimus carries an ancient integrated fragment of an extant virus.</title>
        <authorList>
            <person name="Hongo Y."/>
            <person name="Kimura K."/>
            <person name="Takaki Y."/>
            <person name="Yoshida Y."/>
            <person name="Baba S."/>
            <person name="Kobayashi G."/>
            <person name="Nagasaki K."/>
            <person name="Hano T."/>
            <person name="Tomaru Y."/>
        </authorList>
    </citation>
    <scope>NUCLEOTIDE SEQUENCE [LARGE SCALE GENOMIC DNA]</scope>
    <source>
        <strain evidence="3 4">NIES-3715</strain>
    </source>
</reference>
<sequence>MIDQDMKRDDIRYHDVIYVIFFSFVALSLTHGLILVPAILVFFDKTHNGNVQTVEDAKYESNDGSKGSTDGMKYDLGRDDTSLDSFGGKVESNDGSKGSSDGMKYDLGRDDTSLDSFGGKAESNDGCKGSTDGMKYDLGRDCIFFDTDLASDVEISSRSDSSDLSDGSSFYAYASSDEGNDEGVC</sequence>
<gene>
    <name evidence="3" type="ORF">CTEN210_14285</name>
</gene>
<keyword evidence="2" id="KW-0472">Membrane</keyword>
<dbReference type="AlphaFoldDB" id="A0AAD3D884"/>
<dbReference type="Proteomes" id="UP001054902">
    <property type="component" value="Unassembled WGS sequence"/>
</dbReference>
<protein>
    <submittedName>
        <fullName evidence="3">Uncharacterized protein</fullName>
    </submittedName>
</protein>
<feature type="region of interest" description="Disordered" evidence="1">
    <location>
        <begin position="154"/>
        <end position="185"/>
    </location>
</feature>
<evidence type="ECO:0000256" key="1">
    <source>
        <dbReference type="SAM" id="MobiDB-lite"/>
    </source>
</evidence>
<comment type="caution">
    <text evidence="3">The sequence shown here is derived from an EMBL/GenBank/DDBJ whole genome shotgun (WGS) entry which is preliminary data.</text>
</comment>
<evidence type="ECO:0000313" key="4">
    <source>
        <dbReference type="Proteomes" id="UP001054902"/>
    </source>
</evidence>
<keyword evidence="2" id="KW-1133">Transmembrane helix</keyword>
<keyword evidence="2" id="KW-0812">Transmembrane</keyword>
<proteinExistence type="predicted"/>
<evidence type="ECO:0000313" key="3">
    <source>
        <dbReference type="EMBL" id="GFH57809.1"/>
    </source>
</evidence>
<name>A0AAD3D884_9STRA</name>
<evidence type="ECO:0000256" key="2">
    <source>
        <dbReference type="SAM" id="Phobius"/>
    </source>
</evidence>
<accession>A0AAD3D884</accession>
<organism evidence="3 4">
    <name type="scientific">Chaetoceros tenuissimus</name>
    <dbReference type="NCBI Taxonomy" id="426638"/>
    <lineage>
        <taxon>Eukaryota</taxon>
        <taxon>Sar</taxon>
        <taxon>Stramenopiles</taxon>
        <taxon>Ochrophyta</taxon>
        <taxon>Bacillariophyta</taxon>
        <taxon>Coscinodiscophyceae</taxon>
        <taxon>Chaetocerotophycidae</taxon>
        <taxon>Chaetocerotales</taxon>
        <taxon>Chaetocerotaceae</taxon>
        <taxon>Chaetoceros</taxon>
    </lineage>
</organism>
<feature type="region of interest" description="Disordered" evidence="1">
    <location>
        <begin position="54"/>
        <end position="105"/>
    </location>
</feature>